<dbReference type="InterPro" id="IPR003416">
    <property type="entry name" value="MgtC/SapB/SrpB/YhiD_fam"/>
</dbReference>
<dbReference type="HOGENOM" id="CLU_079292_0_1_4"/>
<proteinExistence type="inferred from homology"/>
<evidence type="ECO:0000256" key="1">
    <source>
        <dbReference type="ARBA" id="ARBA00004651"/>
    </source>
</evidence>
<reference evidence="11" key="1">
    <citation type="submission" date="2007-02" db="EMBL/GenBank/DDBJ databases">
        <authorList>
            <person name="DeShazer D."/>
            <person name="Woods D.E."/>
            <person name="Nierman W.C."/>
        </authorList>
    </citation>
    <scope>NUCLEOTIDE SEQUENCE [LARGE SCALE GENOMIC DNA]</scope>
    <source>
        <strain evidence="11">1106a</strain>
    </source>
</reference>
<feature type="transmembrane region" description="Helical" evidence="7">
    <location>
        <begin position="145"/>
        <end position="163"/>
    </location>
</feature>
<feature type="region of interest" description="Disordered" evidence="8">
    <location>
        <begin position="26"/>
        <end position="51"/>
    </location>
</feature>
<evidence type="ECO:0000313" key="11">
    <source>
        <dbReference type="Proteomes" id="UP000006738"/>
    </source>
</evidence>
<organism evidence="10 11">
    <name type="scientific">Burkholderia pseudomallei (strain 1106a)</name>
    <dbReference type="NCBI Taxonomy" id="357348"/>
    <lineage>
        <taxon>Bacteria</taxon>
        <taxon>Pseudomonadati</taxon>
        <taxon>Pseudomonadota</taxon>
        <taxon>Betaproteobacteria</taxon>
        <taxon>Burkholderiales</taxon>
        <taxon>Burkholderiaceae</taxon>
        <taxon>Burkholderia</taxon>
        <taxon>pseudomallei group</taxon>
    </lineage>
</organism>
<dbReference type="Proteomes" id="UP000006738">
    <property type="component" value="Chromosome II"/>
</dbReference>
<evidence type="ECO:0000256" key="3">
    <source>
        <dbReference type="ARBA" id="ARBA00022475"/>
    </source>
</evidence>
<keyword evidence="5 7" id="KW-1133">Transmembrane helix</keyword>
<feature type="transmembrane region" description="Helical" evidence="7">
    <location>
        <begin position="192"/>
        <end position="212"/>
    </location>
</feature>
<keyword evidence="6 7" id="KW-0472">Membrane</keyword>
<dbReference type="InterPro" id="IPR049177">
    <property type="entry name" value="MgtC_SapB_SrpB_YhiD_N"/>
</dbReference>
<evidence type="ECO:0000256" key="8">
    <source>
        <dbReference type="SAM" id="MobiDB-lite"/>
    </source>
</evidence>
<evidence type="ECO:0000313" key="10">
    <source>
        <dbReference type="EMBL" id="ABN95434.1"/>
    </source>
</evidence>
<dbReference type="PANTHER" id="PTHR33778">
    <property type="entry name" value="PROTEIN MGTC"/>
    <property type="match status" value="1"/>
</dbReference>
<keyword evidence="3" id="KW-1003">Cell membrane</keyword>
<keyword evidence="7" id="KW-0997">Cell inner membrane</keyword>
<keyword evidence="4 7" id="KW-0812">Transmembrane</keyword>
<dbReference type="AlphaFoldDB" id="A3P6F1"/>
<accession>A3P6F1</accession>
<evidence type="ECO:0000256" key="5">
    <source>
        <dbReference type="ARBA" id="ARBA00022989"/>
    </source>
</evidence>
<sequence length="305" mass="32375">MSFLHDRCANGAASARCALGRHAGPPAAAPLRDPVRRASRMPGPPRATGAAAAARRRARRMLVTGKNDEWWRTIMINHVELLGRLLLAALLGSVIGFERERMNWAAGLRTHMLVSVGSALVMLVSAFGFADVQGRAGVVLDPSRVAAQVVSGIGFLGAGSILLRGEVIRGLTTAASLWAVAGIGLATGGGMYVGAIGATAILLMILAGLKPLERRFIAPRQQRRVRLVVERGGLTLDQLHDTLGHGGIRVKQFIVQQSDDDPDVDDVSIALSRASVPEFAAICRKLENLAGVLECRPDIQIRSPA</sequence>
<dbReference type="KEGG" id="bpl:BURPS1106A_A1877"/>
<evidence type="ECO:0000256" key="4">
    <source>
        <dbReference type="ARBA" id="ARBA00022692"/>
    </source>
</evidence>
<evidence type="ECO:0000256" key="2">
    <source>
        <dbReference type="ARBA" id="ARBA00009298"/>
    </source>
</evidence>
<dbReference type="Pfam" id="PF02308">
    <property type="entry name" value="MgtC"/>
    <property type="match status" value="1"/>
</dbReference>
<evidence type="ECO:0000256" key="7">
    <source>
        <dbReference type="RuleBase" id="RU365041"/>
    </source>
</evidence>
<dbReference type="EMBL" id="CP000573">
    <property type="protein sequence ID" value="ABN95434.1"/>
    <property type="molecule type" value="Genomic_DNA"/>
</dbReference>
<dbReference type="PRINTS" id="PR01837">
    <property type="entry name" value="MGTCSAPBPROT"/>
</dbReference>
<evidence type="ECO:0000259" key="9">
    <source>
        <dbReference type="Pfam" id="PF02308"/>
    </source>
</evidence>
<name>A3P6F1_BURP0</name>
<evidence type="ECO:0000256" key="6">
    <source>
        <dbReference type="ARBA" id="ARBA00023136"/>
    </source>
</evidence>
<comment type="subcellular location">
    <subcellularLocation>
        <location evidence="7">Cell inner membrane</location>
        <topology evidence="7">Multi-pass membrane protein</topology>
    </subcellularLocation>
    <subcellularLocation>
        <location evidence="1">Cell membrane</location>
        <topology evidence="1">Multi-pass membrane protein</topology>
    </subcellularLocation>
</comment>
<comment type="similarity">
    <text evidence="2 7">Belongs to the MgtC/SapB family.</text>
</comment>
<protein>
    <recommendedName>
        <fullName evidence="7">Protein MgtC</fullName>
    </recommendedName>
</protein>
<feature type="transmembrane region" description="Helical" evidence="7">
    <location>
        <begin position="110"/>
        <end position="130"/>
    </location>
</feature>
<dbReference type="PANTHER" id="PTHR33778:SF1">
    <property type="entry name" value="MAGNESIUM TRANSPORTER YHID-RELATED"/>
    <property type="match status" value="1"/>
</dbReference>
<feature type="domain" description="MgtC/SapB/SrpB/YhiD N-terminal" evidence="9">
    <location>
        <begin position="85"/>
        <end position="214"/>
    </location>
</feature>
<gene>
    <name evidence="10" type="ordered locus">BURPS1106A_A1877</name>
</gene>
<dbReference type="GO" id="GO:0005886">
    <property type="term" value="C:plasma membrane"/>
    <property type="evidence" value="ECO:0007669"/>
    <property type="project" value="UniProtKB-SubCell"/>
</dbReference>